<dbReference type="Proteomes" id="UP000775213">
    <property type="component" value="Unassembled WGS sequence"/>
</dbReference>
<dbReference type="Gene3D" id="1.20.5.110">
    <property type="match status" value="1"/>
</dbReference>
<sequence length="131" mass="14654">MDALEGEMEQLKAGVEERYSGVEGKLSAIENRFENFEEMMKKVLEMQSKALSAIPRGKHEERRSRRTVMNWRVSSIKDRHVGPLWWADWVISKGGQQEGSKLTLLGGYMGMGRGGLEKGVVGGSHGIFKAD</sequence>
<organism evidence="1 2">
    <name type="scientific">Dendrobium chrysotoxum</name>
    <name type="common">Orchid</name>
    <dbReference type="NCBI Taxonomy" id="161865"/>
    <lineage>
        <taxon>Eukaryota</taxon>
        <taxon>Viridiplantae</taxon>
        <taxon>Streptophyta</taxon>
        <taxon>Embryophyta</taxon>
        <taxon>Tracheophyta</taxon>
        <taxon>Spermatophyta</taxon>
        <taxon>Magnoliopsida</taxon>
        <taxon>Liliopsida</taxon>
        <taxon>Asparagales</taxon>
        <taxon>Orchidaceae</taxon>
        <taxon>Epidendroideae</taxon>
        <taxon>Malaxideae</taxon>
        <taxon>Dendrobiinae</taxon>
        <taxon>Dendrobium</taxon>
    </lineage>
</organism>
<comment type="caution">
    <text evidence="1">The sequence shown here is derived from an EMBL/GenBank/DDBJ whole genome shotgun (WGS) entry which is preliminary data.</text>
</comment>
<gene>
    <name evidence="1" type="ORF">IEQ34_000718</name>
</gene>
<reference evidence="1 2" key="1">
    <citation type="journal article" date="2021" name="Hortic Res">
        <title>Chromosome-scale assembly of the Dendrobium chrysotoxum genome enhances the understanding of orchid evolution.</title>
        <authorList>
            <person name="Zhang Y."/>
            <person name="Zhang G.Q."/>
            <person name="Zhang D."/>
            <person name="Liu X.D."/>
            <person name="Xu X.Y."/>
            <person name="Sun W.H."/>
            <person name="Yu X."/>
            <person name="Zhu X."/>
            <person name="Wang Z.W."/>
            <person name="Zhao X."/>
            <person name="Zhong W.Y."/>
            <person name="Chen H."/>
            <person name="Yin W.L."/>
            <person name="Huang T."/>
            <person name="Niu S.C."/>
            <person name="Liu Z.J."/>
        </authorList>
    </citation>
    <scope>NUCLEOTIDE SEQUENCE [LARGE SCALE GENOMIC DNA]</scope>
    <source>
        <strain evidence="1">Lindl</strain>
    </source>
</reference>
<protein>
    <submittedName>
        <fullName evidence="1">Uncharacterized protein</fullName>
    </submittedName>
</protein>
<accession>A0AAV7HS25</accession>
<evidence type="ECO:0000313" key="1">
    <source>
        <dbReference type="EMBL" id="KAH0470995.1"/>
    </source>
</evidence>
<proteinExistence type="predicted"/>
<dbReference type="EMBL" id="JAGFBR010000001">
    <property type="protein sequence ID" value="KAH0470995.1"/>
    <property type="molecule type" value="Genomic_DNA"/>
</dbReference>
<keyword evidence="2" id="KW-1185">Reference proteome</keyword>
<evidence type="ECO:0000313" key="2">
    <source>
        <dbReference type="Proteomes" id="UP000775213"/>
    </source>
</evidence>
<name>A0AAV7HS25_DENCH</name>
<dbReference type="AlphaFoldDB" id="A0AAV7HS25"/>